<accession>A0A3A8ART0</accession>
<evidence type="ECO:0000313" key="4">
    <source>
        <dbReference type="Proteomes" id="UP000281128"/>
    </source>
</evidence>
<feature type="transmembrane region" description="Helical" evidence="1">
    <location>
        <begin position="129"/>
        <end position="146"/>
    </location>
</feature>
<keyword evidence="1" id="KW-0812">Transmembrane</keyword>
<dbReference type="PANTHER" id="PTHR22911">
    <property type="entry name" value="ACYL-MALONYL CONDENSING ENZYME-RELATED"/>
    <property type="match status" value="1"/>
</dbReference>
<dbReference type="OrthoDB" id="9812899at2"/>
<keyword evidence="1" id="KW-1133">Transmembrane helix</keyword>
<dbReference type="SUPFAM" id="SSF103481">
    <property type="entry name" value="Multidrug resistance efflux transporter EmrE"/>
    <property type="match status" value="2"/>
</dbReference>
<dbReference type="PROSITE" id="PS51257">
    <property type="entry name" value="PROKAR_LIPOPROTEIN"/>
    <property type="match status" value="1"/>
</dbReference>
<proteinExistence type="predicted"/>
<dbReference type="PANTHER" id="PTHR22911:SF103">
    <property type="entry name" value="BLR2811 PROTEIN"/>
    <property type="match status" value="1"/>
</dbReference>
<evidence type="ECO:0000256" key="1">
    <source>
        <dbReference type="SAM" id="Phobius"/>
    </source>
</evidence>
<organism evidence="3 4">
    <name type="scientific">Roseovarius spongiae</name>
    <dbReference type="NCBI Taxonomy" id="2320272"/>
    <lineage>
        <taxon>Bacteria</taxon>
        <taxon>Pseudomonadati</taxon>
        <taxon>Pseudomonadota</taxon>
        <taxon>Alphaproteobacteria</taxon>
        <taxon>Rhodobacterales</taxon>
        <taxon>Roseobacteraceae</taxon>
        <taxon>Roseovarius</taxon>
    </lineage>
</organism>
<dbReference type="AlphaFoldDB" id="A0A3A8ART0"/>
<keyword evidence="4" id="KW-1185">Reference proteome</keyword>
<sequence>MSRTGIATGPNALRGIVMMCLGMACLAINDAFAKYLTDVYSPVQILFLRNLIALPFAVIIAVRLGGWDAMRTRRPGLHLLRGTLWLAAATLFFTGLRYLGLAEATVLIFAAPVIITGISALFLGETVGWRRWSAVLVGLVGVIVVVRPGGDAFQAASLFPLATAFLYAILMISSRWVPAEESLWTTMVFQVLAAGALAGLASLWFWTPVALSDLWLFIGIALAGTLGMTLITEAFRFSEAAVVAPFDYTALIWATLLGYLIWNETPDAMTWLGAAIIIGSGIFIILREARPG</sequence>
<feature type="transmembrane region" description="Helical" evidence="1">
    <location>
        <begin position="243"/>
        <end position="262"/>
    </location>
</feature>
<feature type="domain" description="EamA" evidence="2">
    <location>
        <begin position="158"/>
        <end position="285"/>
    </location>
</feature>
<feature type="transmembrane region" description="Helical" evidence="1">
    <location>
        <begin position="152"/>
        <end position="172"/>
    </location>
</feature>
<feature type="transmembrane region" description="Helical" evidence="1">
    <location>
        <begin position="104"/>
        <end position="122"/>
    </location>
</feature>
<comment type="caution">
    <text evidence="3">The sequence shown here is derived from an EMBL/GenBank/DDBJ whole genome shotgun (WGS) entry which is preliminary data.</text>
</comment>
<feature type="transmembrane region" description="Helical" evidence="1">
    <location>
        <begin position="12"/>
        <end position="33"/>
    </location>
</feature>
<dbReference type="EMBL" id="RAPE01000006">
    <property type="protein sequence ID" value="RKF12635.1"/>
    <property type="molecule type" value="Genomic_DNA"/>
</dbReference>
<feature type="transmembrane region" description="Helical" evidence="1">
    <location>
        <begin position="45"/>
        <end position="66"/>
    </location>
</feature>
<gene>
    <name evidence="3" type="ORF">D6850_16880</name>
</gene>
<feature type="transmembrane region" description="Helical" evidence="1">
    <location>
        <begin position="78"/>
        <end position="98"/>
    </location>
</feature>
<feature type="transmembrane region" description="Helical" evidence="1">
    <location>
        <begin position="268"/>
        <end position="286"/>
    </location>
</feature>
<dbReference type="Pfam" id="PF00892">
    <property type="entry name" value="EamA"/>
    <property type="match status" value="2"/>
</dbReference>
<dbReference type="InterPro" id="IPR037185">
    <property type="entry name" value="EmrE-like"/>
</dbReference>
<feature type="transmembrane region" description="Helical" evidence="1">
    <location>
        <begin position="212"/>
        <end position="231"/>
    </location>
</feature>
<evidence type="ECO:0000259" key="2">
    <source>
        <dbReference type="Pfam" id="PF00892"/>
    </source>
</evidence>
<keyword evidence="1" id="KW-0472">Membrane</keyword>
<name>A0A3A8ART0_9RHOB</name>
<dbReference type="Proteomes" id="UP000281128">
    <property type="component" value="Unassembled WGS sequence"/>
</dbReference>
<dbReference type="GO" id="GO:0016020">
    <property type="term" value="C:membrane"/>
    <property type="evidence" value="ECO:0007669"/>
    <property type="project" value="InterPro"/>
</dbReference>
<dbReference type="InterPro" id="IPR000620">
    <property type="entry name" value="EamA_dom"/>
</dbReference>
<evidence type="ECO:0000313" key="3">
    <source>
        <dbReference type="EMBL" id="RKF12635.1"/>
    </source>
</evidence>
<reference evidence="3 4" key="1">
    <citation type="submission" date="2018-09" db="EMBL/GenBank/DDBJ databases">
        <title>Roseovarius spongiae sp. nov., isolated from a marine sponge.</title>
        <authorList>
            <person name="Zhuang L."/>
            <person name="Luo L."/>
        </authorList>
    </citation>
    <scope>NUCLEOTIDE SEQUENCE [LARGE SCALE GENOMIC DNA]</scope>
    <source>
        <strain evidence="3 4">HN-E21</strain>
    </source>
</reference>
<feature type="transmembrane region" description="Helical" evidence="1">
    <location>
        <begin position="184"/>
        <end position="206"/>
    </location>
</feature>
<feature type="domain" description="EamA" evidence="2">
    <location>
        <begin position="14"/>
        <end position="146"/>
    </location>
</feature>
<dbReference type="RefSeq" id="WP_121168787.1">
    <property type="nucleotide sequence ID" value="NZ_RAPE01000006.1"/>
</dbReference>
<protein>
    <submittedName>
        <fullName evidence="3">DMT family transporter</fullName>
    </submittedName>
</protein>